<organism evidence="2 3">
    <name type="scientific">Streptomyces axinellae</name>
    <dbReference type="NCBI Taxonomy" id="552788"/>
    <lineage>
        <taxon>Bacteria</taxon>
        <taxon>Bacillati</taxon>
        <taxon>Actinomycetota</taxon>
        <taxon>Actinomycetes</taxon>
        <taxon>Kitasatosporales</taxon>
        <taxon>Streptomycetaceae</taxon>
        <taxon>Streptomyces</taxon>
    </lineage>
</organism>
<name>A0ABN3R294_9ACTN</name>
<reference evidence="2 3" key="1">
    <citation type="journal article" date="2019" name="Int. J. Syst. Evol. Microbiol.">
        <title>The Global Catalogue of Microorganisms (GCM) 10K type strain sequencing project: providing services to taxonomists for standard genome sequencing and annotation.</title>
        <authorList>
            <consortium name="The Broad Institute Genomics Platform"/>
            <consortium name="The Broad Institute Genome Sequencing Center for Infectious Disease"/>
            <person name="Wu L."/>
            <person name="Ma J."/>
        </authorList>
    </citation>
    <scope>NUCLEOTIDE SEQUENCE [LARGE SCALE GENOMIC DNA]</scope>
    <source>
        <strain evidence="2 3">JCM 16373</strain>
    </source>
</reference>
<proteinExistence type="predicted"/>
<evidence type="ECO:0000313" key="3">
    <source>
        <dbReference type="Proteomes" id="UP001501447"/>
    </source>
</evidence>
<protein>
    <recommendedName>
        <fullName evidence="1">Acetyl-coenzyme A carboxylase carboxyl transferase subunit beta domain-containing protein</fullName>
    </recommendedName>
</protein>
<dbReference type="Pfam" id="PF01039">
    <property type="entry name" value="Carboxyl_trans"/>
    <property type="match status" value="1"/>
</dbReference>
<gene>
    <name evidence="2" type="ORF">GCM10009863_67560</name>
</gene>
<dbReference type="SUPFAM" id="SSF52096">
    <property type="entry name" value="ClpP/crotonase"/>
    <property type="match status" value="1"/>
</dbReference>
<dbReference type="Proteomes" id="UP001501447">
    <property type="component" value="Unassembled WGS sequence"/>
</dbReference>
<dbReference type="Gene3D" id="3.90.226.10">
    <property type="entry name" value="2-enoyl-CoA Hydratase, Chain A, domain 1"/>
    <property type="match status" value="1"/>
</dbReference>
<comment type="caution">
    <text evidence="2">The sequence shown here is derived from an EMBL/GenBank/DDBJ whole genome shotgun (WGS) entry which is preliminary data.</text>
</comment>
<evidence type="ECO:0000259" key="1">
    <source>
        <dbReference type="Pfam" id="PF01039"/>
    </source>
</evidence>
<sequence>MHTVIEHALDEAEFSEPQPPFAPNILTGFGRVDSRVGIVANQAMQFASGLDILLGAVTGDVCPSRSVVVGAPPARAEPEGE</sequence>
<accession>A0ABN3R294</accession>
<feature type="domain" description="Acetyl-coenzyme A carboxylase carboxyl transferase subunit beta" evidence="1">
    <location>
        <begin position="1"/>
        <end position="47"/>
    </location>
</feature>
<dbReference type="EMBL" id="BAAARJ010000043">
    <property type="protein sequence ID" value="GAA2640839.1"/>
    <property type="molecule type" value="Genomic_DNA"/>
</dbReference>
<keyword evidence="3" id="KW-1185">Reference proteome</keyword>
<evidence type="ECO:0000313" key="2">
    <source>
        <dbReference type="EMBL" id="GAA2640839.1"/>
    </source>
</evidence>
<dbReference type="InterPro" id="IPR029045">
    <property type="entry name" value="ClpP/crotonase-like_dom_sf"/>
</dbReference>
<dbReference type="InterPro" id="IPR034733">
    <property type="entry name" value="AcCoA_carboxyl_beta"/>
</dbReference>